<dbReference type="EMBL" id="FOKY01000001">
    <property type="protein sequence ID" value="SFB68590.1"/>
    <property type="molecule type" value="Genomic_DNA"/>
</dbReference>
<dbReference type="RefSeq" id="WP_092317346.1">
    <property type="nucleotide sequence ID" value="NZ_FOKY01000001.1"/>
</dbReference>
<reference evidence="4" key="1">
    <citation type="submission" date="2016-10" db="EMBL/GenBank/DDBJ databases">
        <authorList>
            <person name="Varghese N."/>
            <person name="Submissions S."/>
        </authorList>
    </citation>
    <scope>NUCLEOTIDE SEQUENCE [LARGE SCALE GENOMIC DNA]</scope>
    <source>
        <strain evidence="4">ATCC 43811</strain>
    </source>
</reference>
<sequence>MDFSKIFDAYSNSESASERTQEINNAPELPGNISYALRESFAVENDIEQSDEPAIEPQTKNSEELDLDQSILDSLSGLDEPVYTEEQTDNEPVQDFSIENDSPNMSLDDMIVSPEEIENEFDLEGWDENDIIEGSQENTPELLKKEEDNTTISLFDESDALANNFDDISLNINEEVQFDEIPSTFNEFDIESPDELYNDYQQEETVTDLEDSGELNNFQDIDTELPDFNETESEITEEIPETNENFDFENQENQARFDLWKDDNSLLDISSIRLDEERIFSIREKINTIQDKDLRFELRNIILEPQFHKEYFDELVSLLLTDAEETKIKQFLDKHLERLDNESIPLSSISETSRSTFFADDVESFEHFKEDFSKAVKKIVLIAVIFITFGIASWTFIAQPVRVENLYKKGLLAVQETRFTEGESLFNQAQQTAGKPSLKWNLKFASVYAAKNMIQLAEIKYKNALIIEPKNIAAAKQAADFYTNLTPPDFSAAINIFNKLSSIYPNNFEVWDYYGGLYMAKAEAIRNDQAIQTEIYYQAADIYKNFILNNLKNIAPYYRMIDIYIKTDNIQKVKEIYNIVEQLHPKFLNLDVLTKLLAYYIDRRELADAEKIFRLVIPFVDRNIQKMPAFQKSLQQHYNIPPNKVSNILSDTYYEFARYNILSSDIPKATKLLTNSIKLNVKNAKSYNLLGEAVLITPSIPDRLTQAKNLFDQALSIEPLSYRPHINLGHLYFYWDKESGNSSQSLNTALFHYRTAKALMPVKVKDFLLNYNLGWLEYYNKNFQDTLTLWSDIYKEEPGNPTLSYALGSVLYQVNNPRLSQVEFQKAANTYQNLMQNILVPELNNKRHVEIYTQYAKARNNLGVINVNYAKANQARALFFEKEALLNFYAAKDAADRINIIYNYVEYNILVLSHQNIRNRTVEFDNEIPKNTTLNNKNSEFKSFLLQEI</sequence>
<dbReference type="PANTHER" id="PTHR12558">
    <property type="entry name" value="CELL DIVISION CYCLE 16,23,27"/>
    <property type="match status" value="1"/>
</dbReference>
<dbReference type="NCBIfam" id="NF047371">
    <property type="entry name" value="FlcA_CTERM"/>
    <property type="match status" value="1"/>
</dbReference>
<accession>A0A1I1D715</accession>
<organism evidence="3 4">
    <name type="scientific">Brevinema andersonii</name>
    <dbReference type="NCBI Taxonomy" id="34097"/>
    <lineage>
        <taxon>Bacteria</taxon>
        <taxon>Pseudomonadati</taxon>
        <taxon>Spirochaetota</taxon>
        <taxon>Spirochaetia</taxon>
        <taxon>Brevinematales</taxon>
        <taxon>Brevinemataceae</taxon>
        <taxon>Brevinema</taxon>
    </lineage>
</organism>
<dbReference type="STRING" id="34097.SAMN02745150_00192"/>
<dbReference type="InterPro" id="IPR058109">
    <property type="entry name" value="FlcA_C"/>
</dbReference>
<feature type="transmembrane region" description="Helical" evidence="2">
    <location>
        <begin position="379"/>
        <end position="397"/>
    </location>
</feature>
<protein>
    <recommendedName>
        <fullName evidence="5">Tetratricopeptide repeat-containing protein</fullName>
    </recommendedName>
</protein>
<keyword evidence="4" id="KW-1185">Reference proteome</keyword>
<dbReference type="Gene3D" id="1.25.40.10">
    <property type="entry name" value="Tetratricopeptide repeat domain"/>
    <property type="match status" value="3"/>
</dbReference>
<feature type="region of interest" description="Disordered" evidence="1">
    <location>
        <begin position="1"/>
        <end position="67"/>
    </location>
</feature>
<dbReference type="InterPro" id="IPR011990">
    <property type="entry name" value="TPR-like_helical_dom_sf"/>
</dbReference>
<keyword evidence="2" id="KW-1133">Transmembrane helix</keyword>
<keyword evidence="2" id="KW-0812">Transmembrane</keyword>
<dbReference type="AlphaFoldDB" id="A0A1I1D715"/>
<feature type="compositionally biased region" description="Acidic residues" evidence="1">
    <location>
        <begin position="45"/>
        <end position="54"/>
    </location>
</feature>
<dbReference type="PANTHER" id="PTHR12558:SF13">
    <property type="entry name" value="CELL DIVISION CYCLE PROTEIN 27 HOMOLOG"/>
    <property type="match status" value="1"/>
</dbReference>
<evidence type="ECO:0000256" key="1">
    <source>
        <dbReference type="SAM" id="MobiDB-lite"/>
    </source>
</evidence>
<dbReference type="OrthoDB" id="350064at2"/>
<dbReference type="SUPFAM" id="SSF48452">
    <property type="entry name" value="TPR-like"/>
    <property type="match status" value="2"/>
</dbReference>
<evidence type="ECO:0000256" key="2">
    <source>
        <dbReference type="SAM" id="Phobius"/>
    </source>
</evidence>
<evidence type="ECO:0000313" key="4">
    <source>
        <dbReference type="Proteomes" id="UP000240042"/>
    </source>
</evidence>
<evidence type="ECO:0008006" key="5">
    <source>
        <dbReference type="Google" id="ProtNLM"/>
    </source>
</evidence>
<name>A0A1I1D715_BREAD</name>
<evidence type="ECO:0000313" key="3">
    <source>
        <dbReference type="EMBL" id="SFB68590.1"/>
    </source>
</evidence>
<gene>
    <name evidence="3" type="ORF">SAMN02745150_00192</name>
</gene>
<keyword evidence="2" id="KW-0472">Membrane</keyword>
<dbReference type="Proteomes" id="UP000240042">
    <property type="component" value="Unassembled WGS sequence"/>
</dbReference>
<proteinExistence type="predicted"/>